<evidence type="ECO:0000256" key="1">
    <source>
        <dbReference type="SAM" id="MobiDB-lite"/>
    </source>
</evidence>
<gene>
    <name evidence="3" type="ORF">Clacol_009037</name>
</gene>
<evidence type="ECO:0000313" key="3">
    <source>
        <dbReference type="EMBL" id="GJJ14769.1"/>
    </source>
</evidence>
<feature type="transmembrane region" description="Helical" evidence="2">
    <location>
        <begin position="103"/>
        <end position="122"/>
    </location>
</feature>
<dbReference type="AlphaFoldDB" id="A0AAV5APY7"/>
<evidence type="ECO:0000313" key="4">
    <source>
        <dbReference type="Proteomes" id="UP001050691"/>
    </source>
</evidence>
<organism evidence="3 4">
    <name type="scientific">Clathrus columnatus</name>
    <dbReference type="NCBI Taxonomy" id="1419009"/>
    <lineage>
        <taxon>Eukaryota</taxon>
        <taxon>Fungi</taxon>
        <taxon>Dikarya</taxon>
        <taxon>Basidiomycota</taxon>
        <taxon>Agaricomycotina</taxon>
        <taxon>Agaricomycetes</taxon>
        <taxon>Phallomycetidae</taxon>
        <taxon>Phallales</taxon>
        <taxon>Clathraceae</taxon>
        <taxon>Clathrus</taxon>
    </lineage>
</organism>
<name>A0AAV5APY7_9AGAM</name>
<keyword evidence="2" id="KW-0472">Membrane</keyword>
<protein>
    <submittedName>
        <fullName evidence="3">Uncharacterized protein</fullName>
    </submittedName>
</protein>
<keyword evidence="2" id="KW-1133">Transmembrane helix</keyword>
<sequence>MNTNRPRMIRRLSTASDAESAVNFNEKNRVMRQLPTPSTLIASTSNMFPPPQIERSSSRRLSLGGSNAPFSPAPSSTPSISVAQESLPTPTTPVTHTSTPTSIFAFLYCMLFSIATMVTITAHDTQQMRPICMFSKLHYDEFTDMTWFVICYRL</sequence>
<dbReference type="Proteomes" id="UP001050691">
    <property type="component" value="Unassembled WGS sequence"/>
</dbReference>
<dbReference type="EMBL" id="BPWL01000010">
    <property type="protein sequence ID" value="GJJ14769.1"/>
    <property type="molecule type" value="Genomic_DNA"/>
</dbReference>
<evidence type="ECO:0000256" key="2">
    <source>
        <dbReference type="SAM" id="Phobius"/>
    </source>
</evidence>
<feature type="region of interest" description="Disordered" evidence="1">
    <location>
        <begin position="40"/>
        <end position="96"/>
    </location>
</feature>
<feature type="compositionally biased region" description="Low complexity" evidence="1">
    <location>
        <begin position="59"/>
        <end position="96"/>
    </location>
</feature>
<reference evidence="3" key="1">
    <citation type="submission" date="2021-10" db="EMBL/GenBank/DDBJ databases">
        <title>De novo Genome Assembly of Clathrus columnatus (Basidiomycota, Fungi) Using Illumina and Nanopore Sequence Data.</title>
        <authorList>
            <person name="Ogiso-Tanaka E."/>
            <person name="Itagaki H."/>
            <person name="Hosoya T."/>
            <person name="Hosaka K."/>
        </authorList>
    </citation>
    <scope>NUCLEOTIDE SEQUENCE</scope>
    <source>
        <strain evidence="3">MO-923</strain>
    </source>
</reference>
<accession>A0AAV5APY7</accession>
<proteinExistence type="predicted"/>
<keyword evidence="4" id="KW-1185">Reference proteome</keyword>
<keyword evidence="2" id="KW-0812">Transmembrane</keyword>
<comment type="caution">
    <text evidence="3">The sequence shown here is derived from an EMBL/GenBank/DDBJ whole genome shotgun (WGS) entry which is preliminary data.</text>
</comment>